<evidence type="ECO:0000256" key="7">
    <source>
        <dbReference type="ARBA" id="ARBA00022989"/>
    </source>
</evidence>
<dbReference type="Proteomes" id="UP000462621">
    <property type="component" value="Unassembled WGS sequence"/>
</dbReference>
<gene>
    <name evidence="13" type="ORF">F9817_01890</name>
</gene>
<keyword evidence="9 12" id="KW-0472">Membrane</keyword>
<proteinExistence type="predicted"/>
<dbReference type="EMBL" id="WEKT01000002">
    <property type="protein sequence ID" value="MZI91954.1"/>
    <property type="molecule type" value="Genomic_DNA"/>
</dbReference>
<dbReference type="NCBIfam" id="TIGR00797">
    <property type="entry name" value="matE"/>
    <property type="match status" value="1"/>
</dbReference>
<dbReference type="PIRSF" id="PIRSF006603">
    <property type="entry name" value="DinF"/>
    <property type="match status" value="1"/>
</dbReference>
<dbReference type="CDD" id="cd13137">
    <property type="entry name" value="MATE_NorM_like"/>
    <property type="match status" value="1"/>
</dbReference>
<feature type="transmembrane region" description="Helical" evidence="12">
    <location>
        <begin position="354"/>
        <end position="378"/>
    </location>
</feature>
<comment type="subcellular location">
    <subcellularLocation>
        <location evidence="1">Cell inner membrane</location>
        <topology evidence="1">Multi-pass membrane protein</topology>
    </subcellularLocation>
</comment>
<keyword evidence="7 12" id="KW-1133">Transmembrane helix</keyword>
<feature type="transmembrane region" description="Helical" evidence="12">
    <location>
        <begin position="171"/>
        <end position="190"/>
    </location>
</feature>
<evidence type="ECO:0000256" key="8">
    <source>
        <dbReference type="ARBA" id="ARBA00023065"/>
    </source>
</evidence>
<protein>
    <recommendedName>
        <fullName evidence="2">Multidrug resistance protein NorM</fullName>
    </recommendedName>
    <alternativeName>
        <fullName evidence="11">Multidrug-efflux transporter</fullName>
    </alternativeName>
    <alternativeName>
        <fullName evidence="10">Na(+)/drug antiporter</fullName>
    </alternativeName>
</protein>
<evidence type="ECO:0000256" key="6">
    <source>
        <dbReference type="ARBA" id="ARBA00022692"/>
    </source>
</evidence>
<feature type="transmembrane region" description="Helical" evidence="12">
    <location>
        <begin position="229"/>
        <end position="250"/>
    </location>
</feature>
<dbReference type="InterPro" id="IPR048279">
    <property type="entry name" value="MdtK-like"/>
</dbReference>
<dbReference type="GO" id="GO:0042910">
    <property type="term" value="F:xenobiotic transmembrane transporter activity"/>
    <property type="evidence" value="ECO:0007669"/>
    <property type="project" value="InterPro"/>
</dbReference>
<feature type="transmembrane region" description="Helical" evidence="12">
    <location>
        <begin position="86"/>
        <end position="110"/>
    </location>
</feature>
<dbReference type="GO" id="GO:0005886">
    <property type="term" value="C:plasma membrane"/>
    <property type="evidence" value="ECO:0007669"/>
    <property type="project" value="UniProtKB-SubCell"/>
</dbReference>
<evidence type="ECO:0000256" key="12">
    <source>
        <dbReference type="SAM" id="Phobius"/>
    </source>
</evidence>
<dbReference type="GO" id="GO:0006811">
    <property type="term" value="P:monoatomic ion transport"/>
    <property type="evidence" value="ECO:0007669"/>
    <property type="project" value="UniProtKB-KW"/>
</dbReference>
<feature type="transmembrane region" description="Helical" evidence="12">
    <location>
        <begin position="202"/>
        <end position="223"/>
    </location>
</feature>
<organism evidence="13 14">
    <name type="scientific">Vibrio eleionomae</name>
    <dbReference type="NCBI Taxonomy" id="2653505"/>
    <lineage>
        <taxon>Bacteria</taxon>
        <taxon>Pseudomonadati</taxon>
        <taxon>Pseudomonadota</taxon>
        <taxon>Gammaproteobacteria</taxon>
        <taxon>Vibrionales</taxon>
        <taxon>Vibrionaceae</taxon>
        <taxon>Vibrio</taxon>
    </lineage>
</organism>
<dbReference type="AlphaFoldDB" id="A0A7X4LHC6"/>
<feature type="transmembrane region" description="Helical" evidence="12">
    <location>
        <begin position="122"/>
        <end position="144"/>
    </location>
</feature>
<evidence type="ECO:0000256" key="5">
    <source>
        <dbReference type="ARBA" id="ARBA00022475"/>
    </source>
</evidence>
<reference evidence="13 14" key="1">
    <citation type="submission" date="2019-10" db="EMBL/GenBank/DDBJ databases">
        <title>Vibrio sp. nov. isolated from a shrimp pond.</title>
        <authorList>
            <person name="Gomez-Gil B."/>
            <person name="Enciso-Ibarra J."/>
            <person name="Enciso-Ibarra K."/>
            <person name="Bolan-Mejia C."/>
        </authorList>
    </citation>
    <scope>NUCLEOTIDE SEQUENCE [LARGE SCALE GENOMIC DNA]</scope>
    <source>
        <strain evidence="13 14">CAIM 722</strain>
    </source>
</reference>
<feature type="transmembrane region" description="Helical" evidence="12">
    <location>
        <begin position="48"/>
        <end position="74"/>
    </location>
</feature>
<evidence type="ECO:0000256" key="3">
    <source>
        <dbReference type="ARBA" id="ARBA00022448"/>
    </source>
</evidence>
<evidence type="ECO:0000256" key="2">
    <source>
        <dbReference type="ARBA" id="ARBA00013489"/>
    </source>
</evidence>
<keyword evidence="5" id="KW-1003">Cell membrane</keyword>
<feature type="transmembrane region" description="Helical" evidence="12">
    <location>
        <begin position="295"/>
        <end position="321"/>
    </location>
</feature>
<evidence type="ECO:0000256" key="10">
    <source>
        <dbReference type="ARBA" id="ARBA00030855"/>
    </source>
</evidence>
<evidence type="ECO:0000313" key="13">
    <source>
        <dbReference type="EMBL" id="MZI91954.1"/>
    </source>
</evidence>
<name>A0A7X4LHC6_9VIBR</name>
<accession>A0A7X4LHC6</accession>
<dbReference type="PANTHER" id="PTHR43298">
    <property type="entry name" value="MULTIDRUG RESISTANCE PROTEIN NORM-RELATED"/>
    <property type="match status" value="1"/>
</dbReference>
<keyword evidence="8" id="KW-0406">Ion transport</keyword>
<sequence>MCLWRNLLKPLLPHHLFSKVIQNRLFSRQNLKLNYRAKVLLKRSIIPFTWPIVVELTCVVLMGIVSTILVSHIGSAETAAVGISDSITFLIISLLTATELGGSVVIAQAFGRRLRDKAKTAAVQAINLNILVSIVTNVLIYLFIERILNVIAMGAQRHVIELSELYLKTIAFSYPALAIIFAGSGVLRAIGNSRAPAISNILMNILNIVFSYPLIYGCSWFGWNGFGLLGAGIGVTAARWVGAGFILAILTHNSTLRLSLGSFKQRFQRSIMLEIMGIGVPASVEQLMFNVGKLITQIMVAGMGTVVMAGNVITFSVLLFVNIPGNALGMAATVLIGKRLGQDQTRLARLEMRLILTSATVLLVTMGIISVPLAHHIAHIYTSDPQVVNVVVNLIYLNALMMPVWASSFVLPAAFKGAKDVRFSMWTAIASMWGCRVVIGYSLGILLNMSVYGIWLGMFADWWIRAGLYFYRMINDKWLDIYRKNKVLEQSR</sequence>
<keyword evidence="14" id="KW-1185">Reference proteome</keyword>
<evidence type="ECO:0000256" key="4">
    <source>
        <dbReference type="ARBA" id="ARBA00022449"/>
    </source>
</evidence>
<dbReference type="PANTHER" id="PTHR43298:SF2">
    <property type="entry name" value="FMN_FAD EXPORTER YEEO-RELATED"/>
    <property type="match status" value="1"/>
</dbReference>
<evidence type="ECO:0000313" key="14">
    <source>
        <dbReference type="Proteomes" id="UP000462621"/>
    </source>
</evidence>
<feature type="transmembrane region" description="Helical" evidence="12">
    <location>
        <begin position="271"/>
        <end position="289"/>
    </location>
</feature>
<evidence type="ECO:0000256" key="1">
    <source>
        <dbReference type="ARBA" id="ARBA00004429"/>
    </source>
</evidence>
<dbReference type="InterPro" id="IPR002528">
    <property type="entry name" value="MATE_fam"/>
</dbReference>
<comment type="caution">
    <text evidence="13">The sequence shown here is derived from an EMBL/GenBank/DDBJ whole genome shotgun (WGS) entry which is preliminary data.</text>
</comment>
<keyword evidence="4" id="KW-0050">Antiport</keyword>
<dbReference type="GO" id="GO:0015297">
    <property type="term" value="F:antiporter activity"/>
    <property type="evidence" value="ECO:0007669"/>
    <property type="project" value="UniProtKB-KW"/>
</dbReference>
<dbReference type="NCBIfam" id="NF007562">
    <property type="entry name" value="PRK10189.1"/>
    <property type="match status" value="1"/>
</dbReference>
<keyword evidence="6 12" id="KW-0812">Transmembrane</keyword>
<feature type="transmembrane region" description="Helical" evidence="12">
    <location>
        <begin position="390"/>
        <end position="411"/>
    </location>
</feature>
<evidence type="ECO:0000256" key="9">
    <source>
        <dbReference type="ARBA" id="ARBA00023136"/>
    </source>
</evidence>
<evidence type="ECO:0000256" key="11">
    <source>
        <dbReference type="ARBA" id="ARBA00031636"/>
    </source>
</evidence>
<dbReference type="Pfam" id="PF01554">
    <property type="entry name" value="MatE"/>
    <property type="match status" value="2"/>
</dbReference>
<keyword evidence="3" id="KW-0813">Transport</keyword>
<dbReference type="InterPro" id="IPR050222">
    <property type="entry name" value="MATE_MdtK"/>
</dbReference>